<dbReference type="GeneID" id="83183356"/>
<dbReference type="RefSeq" id="XP_058306043.1">
    <property type="nucleotide sequence ID" value="XM_058456055.1"/>
</dbReference>
<comment type="caution">
    <text evidence="1">The sequence shown here is derived from an EMBL/GenBank/DDBJ whole genome shotgun (WGS) entry which is preliminary data.</text>
</comment>
<evidence type="ECO:0000313" key="1">
    <source>
        <dbReference type="EMBL" id="KAJ5195555.1"/>
    </source>
</evidence>
<reference evidence="1" key="1">
    <citation type="submission" date="2022-12" db="EMBL/GenBank/DDBJ databases">
        <authorList>
            <person name="Petersen C."/>
        </authorList>
    </citation>
    <scope>NUCLEOTIDE SEQUENCE</scope>
    <source>
        <strain evidence="1">IBT 15544</strain>
    </source>
</reference>
<dbReference type="OrthoDB" id="4774651at2759"/>
<reference evidence="1" key="2">
    <citation type="journal article" date="2023" name="IMA Fungus">
        <title>Comparative genomic study of the Penicillium genus elucidates a diverse pangenome and 15 lateral gene transfer events.</title>
        <authorList>
            <person name="Petersen C."/>
            <person name="Sorensen T."/>
            <person name="Nielsen M.R."/>
            <person name="Sondergaard T.E."/>
            <person name="Sorensen J.L."/>
            <person name="Fitzpatrick D.A."/>
            <person name="Frisvad J.C."/>
            <person name="Nielsen K.L."/>
        </authorList>
    </citation>
    <scope>NUCLEOTIDE SEQUENCE</scope>
    <source>
        <strain evidence="1">IBT 15544</strain>
    </source>
</reference>
<proteinExistence type="predicted"/>
<keyword evidence="2" id="KW-1185">Reference proteome</keyword>
<evidence type="ECO:0000313" key="2">
    <source>
        <dbReference type="Proteomes" id="UP001150904"/>
    </source>
</evidence>
<accession>A0A9W9JII3</accession>
<organism evidence="1 2">
    <name type="scientific">Penicillium cinerascens</name>
    <dbReference type="NCBI Taxonomy" id="70096"/>
    <lineage>
        <taxon>Eukaryota</taxon>
        <taxon>Fungi</taxon>
        <taxon>Dikarya</taxon>
        <taxon>Ascomycota</taxon>
        <taxon>Pezizomycotina</taxon>
        <taxon>Eurotiomycetes</taxon>
        <taxon>Eurotiomycetidae</taxon>
        <taxon>Eurotiales</taxon>
        <taxon>Aspergillaceae</taxon>
        <taxon>Penicillium</taxon>
    </lineage>
</organism>
<dbReference type="EMBL" id="JAPQKR010000015">
    <property type="protein sequence ID" value="KAJ5195555.1"/>
    <property type="molecule type" value="Genomic_DNA"/>
</dbReference>
<dbReference type="AlphaFoldDB" id="A0A9W9JII3"/>
<sequence>MANSNQPIWKDYEHRMIHDFIRFDPTPEPTDDAFEFGEQGDLQDRHASIPDPNDHPDPLPMPLTDRSTHAISAAFIEHVALLPEYPQTHNAGCPTEKKRYICSSIKRCEFLDLELARMGHLYADEALFTKIAQARRRIEHTEDFGLLQRASTALYYAIQGKFTTERACKAQTESCRPTFGTYDKQQYVRETYHTTHGTYIFCAFYAQMVFLASLDAIEVDMSYKRVKGVMNEVIFATMLLDYGKIMTLFRVFTDQENPTAYKFIFQRVFELVSQAIQRPIKFFSIHGEGIKAIEISSKTKTPTDVLETGS</sequence>
<dbReference type="Proteomes" id="UP001150904">
    <property type="component" value="Unassembled WGS sequence"/>
</dbReference>
<protein>
    <submittedName>
        <fullName evidence="1">Uncharacterized protein</fullName>
    </submittedName>
</protein>
<gene>
    <name evidence="1" type="ORF">N7498_008993</name>
</gene>
<name>A0A9W9JII3_9EURO</name>